<dbReference type="Gene3D" id="1.10.10.2840">
    <property type="entry name" value="PucR C-terminal helix-turn-helix domain"/>
    <property type="match status" value="1"/>
</dbReference>
<comment type="caution">
    <text evidence="2">The sequence shown here is derived from an EMBL/GenBank/DDBJ whole genome shotgun (WGS) entry which is preliminary data.</text>
</comment>
<feature type="domain" description="PucR C-terminal helix-turn-helix" evidence="1">
    <location>
        <begin position="298"/>
        <end position="355"/>
    </location>
</feature>
<evidence type="ECO:0000313" key="2">
    <source>
        <dbReference type="EMBL" id="MFD1249202.1"/>
    </source>
</evidence>
<name>A0ABW3W315_9ACTN</name>
<dbReference type="InterPro" id="IPR042070">
    <property type="entry name" value="PucR_C-HTH_sf"/>
</dbReference>
<dbReference type="Proteomes" id="UP001597229">
    <property type="component" value="Unassembled WGS sequence"/>
</dbReference>
<evidence type="ECO:0000313" key="3">
    <source>
        <dbReference type="Proteomes" id="UP001597229"/>
    </source>
</evidence>
<evidence type="ECO:0000259" key="1">
    <source>
        <dbReference type="Pfam" id="PF13556"/>
    </source>
</evidence>
<dbReference type="RefSeq" id="WP_367921791.1">
    <property type="nucleotide sequence ID" value="NZ_BAABAC010000049.1"/>
</dbReference>
<dbReference type="Pfam" id="PF13556">
    <property type="entry name" value="HTH_30"/>
    <property type="match status" value="1"/>
</dbReference>
<protein>
    <submittedName>
        <fullName evidence="2">Helix-turn-helix domain-containing protein</fullName>
    </submittedName>
</protein>
<dbReference type="InterPro" id="IPR025736">
    <property type="entry name" value="PucR_C-HTH_dom"/>
</dbReference>
<organism evidence="2 3">
    <name type="scientific">Nocardioides ginsengisoli</name>
    <dbReference type="NCBI Taxonomy" id="363868"/>
    <lineage>
        <taxon>Bacteria</taxon>
        <taxon>Bacillati</taxon>
        <taxon>Actinomycetota</taxon>
        <taxon>Actinomycetes</taxon>
        <taxon>Propionibacteriales</taxon>
        <taxon>Nocardioidaceae</taxon>
        <taxon>Nocardioides</taxon>
    </lineage>
</organism>
<proteinExistence type="predicted"/>
<dbReference type="PANTHER" id="PTHR33744:SF1">
    <property type="entry name" value="DNA-BINDING TRANSCRIPTIONAL ACTIVATOR ADER"/>
    <property type="match status" value="1"/>
</dbReference>
<keyword evidence="3" id="KW-1185">Reference proteome</keyword>
<dbReference type="InterPro" id="IPR051448">
    <property type="entry name" value="CdaR-like_regulators"/>
</dbReference>
<reference evidence="3" key="1">
    <citation type="journal article" date="2019" name="Int. J. Syst. Evol. Microbiol.">
        <title>The Global Catalogue of Microorganisms (GCM) 10K type strain sequencing project: providing services to taxonomists for standard genome sequencing and annotation.</title>
        <authorList>
            <consortium name="The Broad Institute Genomics Platform"/>
            <consortium name="The Broad Institute Genome Sequencing Center for Infectious Disease"/>
            <person name="Wu L."/>
            <person name="Ma J."/>
        </authorList>
    </citation>
    <scope>NUCLEOTIDE SEQUENCE [LARGE SCALE GENOMIC DNA]</scope>
    <source>
        <strain evidence="3">CCUG 52478</strain>
    </source>
</reference>
<sequence>MSISIEQRMRPHLDAMWADRDRIVRQVAQSVTRGVPSYATTPSSEVWIGMTRILERAAHGNPFGAPTDDDRLAAIGTGAQGAGAGIAVDDLVTAVLLGAREVEYDVLERATEAGVPAGEILEASRRARVWAEQVAVWAVQGLCGAAEADAEDHVRHEQLIAELQAGDLDAARATLDRLGLDPATRWWAVAVAGDATPALRLANHGAVWGLTAGLVPRAPSVPRELVAGVSGPAGVAELPAALRDAARAARVGARFGRGGAVTLAELGLLVPLHEDPALARRLHERWVAPLAAEPRHDLVATLRRWLERDGQVDAVARDLDVHANTVRNRLARIGRLLGDAWRAPQGRAEVWAALQLG</sequence>
<dbReference type="EMBL" id="JBHTLX010000020">
    <property type="protein sequence ID" value="MFD1249202.1"/>
    <property type="molecule type" value="Genomic_DNA"/>
</dbReference>
<gene>
    <name evidence="2" type="ORF">ACFQ3F_15500</name>
</gene>
<accession>A0ABW3W315</accession>
<dbReference type="PANTHER" id="PTHR33744">
    <property type="entry name" value="CARBOHYDRATE DIACID REGULATOR"/>
    <property type="match status" value="1"/>
</dbReference>